<feature type="compositionally biased region" description="Gly residues" evidence="1">
    <location>
        <begin position="58"/>
        <end position="68"/>
    </location>
</feature>
<protein>
    <recommendedName>
        <fullName evidence="5">DUF3828 domain-containing protein</fullName>
    </recommendedName>
</protein>
<evidence type="ECO:0000256" key="1">
    <source>
        <dbReference type="SAM" id="MobiDB-lite"/>
    </source>
</evidence>
<evidence type="ECO:0000313" key="3">
    <source>
        <dbReference type="EMBL" id="OGD73894.1"/>
    </source>
</evidence>
<feature type="chain" id="PRO_5009518459" description="DUF3828 domain-containing protein" evidence="2">
    <location>
        <begin position="26"/>
        <end position="192"/>
    </location>
</feature>
<evidence type="ECO:0008006" key="5">
    <source>
        <dbReference type="Google" id="ProtNLM"/>
    </source>
</evidence>
<dbReference type="Proteomes" id="UP000177187">
    <property type="component" value="Unassembled WGS sequence"/>
</dbReference>
<name>A0A1F5F3G6_9BACT</name>
<evidence type="ECO:0000313" key="4">
    <source>
        <dbReference type="Proteomes" id="UP000177187"/>
    </source>
</evidence>
<dbReference type="AlphaFoldDB" id="A0A1F5F3G6"/>
<gene>
    <name evidence="3" type="ORF">A2Y64_07250</name>
</gene>
<keyword evidence="2" id="KW-0732">Signal</keyword>
<sequence>MKILSFVIACAAVFILLGCFDKAEGQGPGFSPPEGSYDDGYNQGFKEGYQMGYSDGFTAGGGSSGGDTGDGEEVDFEEEEEETETILGPAPDKIVQQFIDGFKAENEAACKALFAKDSPQLKTWDSDWDQMQSANWSNWKTPTLHDHDSREARVTVKCSVKSFLGDADVRVFIDLVTRDNYWKIYEITYSSY</sequence>
<dbReference type="PROSITE" id="PS51257">
    <property type="entry name" value="PROKAR_LIPOPROTEIN"/>
    <property type="match status" value="1"/>
</dbReference>
<proteinExistence type="predicted"/>
<dbReference type="EMBL" id="MFAF01000111">
    <property type="protein sequence ID" value="OGD73894.1"/>
    <property type="molecule type" value="Genomic_DNA"/>
</dbReference>
<evidence type="ECO:0000256" key="2">
    <source>
        <dbReference type="SAM" id="SignalP"/>
    </source>
</evidence>
<feature type="region of interest" description="Disordered" evidence="1">
    <location>
        <begin position="56"/>
        <end position="85"/>
    </location>
</feature>
<accession>A0A1F5F3G6</accession>
<reference evidence="3 4" key="1">
    <citation type="journal article" date="2016" name="Nat. Commun.">
        <title>Thousands of microbial genomes shed light on interconnected biogeochemical processes in an aquifer system.</title>
        <authorList>
            <person name="Anantharaman K."/>
            <person name="Brown C.T."/>
            <person name="Hug L.A."/>
            <person name="Sharon I."/>
            <person name="Castelle C.J."/>
            <person name="Probst A.J."/>
            <person name="Thomas B.C."/>
            <person name="Singh A."/>
            <person name="Wilkins M.J."/>
            <person name="Karaoz U."/>
            <person name="Brodie E.L."/>
            <person name="Williams K.H."/>
            <person name="Hubbard S.S."/>
            <person name="Banfield J.F."/>
        </authorList>
    </citation>
    <scope>NUCLEOTIDE SEQUENCE [LARGE SCALE GENOMIC DNA]</scope>
</reference>
<comment type="caution">
    <text evidence="3">The sequence shown here is derived from an EMBL/GenBank/DDBJ whole genome shotgun (WGS) entry which is preliminary data.</text>
</comment>
<organism evidence="3 4">
    <name type="scientific">Candidatus Coatesbacteria bacterium RBG_13_66_14</name>
    <dbReference type="NCBI Taxonomy" id="1817816"/>
    <lineage>
        <taxon>Bacteria</taxon>
        <taxon>Candidatus Coatesiibacteriota</taxon>
    </lineage>
</organism>
<feature type="compositionally biased region" description="Acidic residues" evidence="1">
    <location>
        <begin position="69"/>
        <end position="84"/>
    </location>
</feature>
<feature type="signal peptide" evidence="2">
    <location>
        <begin position="1"/>
        <end position="25"/>
    </location>
</feature>